<dbReference type="EMBL" id="JAQOSK010000016">
    <property type="protein sequence ID" value="MDC2959291.1"/>
    <property type="molecule type" value="Genomic_DNA"/>
</dbReference>
<dbReference type="RefSeq" id="WP_200705267.1">
    <property type="nucleotide sequence ID" value="NZ_JAQOSK010000016.1"/>
</dbReference>
<evidence type="ECO:0000313" key="2">
    <source>
        <dbReference type="Proteomes" id="UP001221328"/>
    </source>
</evidence>
<organism evidence="1 2">
    <name type="scientific">Streptomyces gilvifuscus</name>
    <dbReference type="NCBI Taxonomy" id="1550617"/>
    <lineage>
        <taxon>Bacteria</taxon>
        <taxon>Bacillati</taxon>
        <taxon>Actinomycetota</taxon>
        <taxon>Actinomycetes</taxon>
        <taxon>Kitasatosporales</taxon>
        <taxon>Streptomycetaceae</taxon>
        <taxon>Streptomyces</taxon>
    </lineage>
</organism>
<dbReference type="Proteomes" id="UP001221328">
    <property type="component" value="Unassembled WGS sequence"/>
</dbReference>
<protein>
    <submittedName>
        <fullName evidence="1">Uncharacterized protein</fullName>
    </submittedName>
</protein>
<name>A0ABT5G3T8_9ACTN</name>
<keyword evidence="2" id="KW-1185">Reference proteome</keyword>
<proteinExistence type="predicted"/>
<accession>A0ABT5G3T8</accession>
<comment type="caution">
    <text evidence="1">The sequence shown here is derived from an EMBL/GenBank/DDBJ whole genome shotgun (WGS) entry which is preliminary data.</text>
</comment>
<sequence>MTTDLDDLLGPEHARIARARKLLESAGEEVVHTAQAITDFRPLGTEELPAAVAALRASEHVDEVESAARWIDRTFTARSTDLGEAPAETLEFVAAALRLRLTLHTLDQALAAVPPEPGGASSA</sequence>
<evidence type="ECO:0000313" key="1">
    <source>
        <dbReference type="EMBL" id="MDC2959291.1"/>
    </source>
</evidence>
<gene>
    <name evidence="1" type="ORF">PO587_33170</name>
</gene>
<reference evidence="1 2" key="1">
    <citation type="journal article" date="2015" name="Int. J. Syst. Evol. Microbiol.">
        <title>Streptomyces gilvifuscus sp. nov., an actinomycete that produces antibacterial compounds isolated from soil.</title>
        <authorList>
            <person name="Nguyen T.M."/>
            <person name="Kim J."/>
        </authorList>
    </citation>
    <scope>NUCLEOTIDE SEQUENCE [LARGE SCALE GENOMIC DNA]</scope>
    <source>
        <strain evidence="1 2">T113</strain>
    </source>
</reference>